<comment type="subcellular location">
    <subcellularLocation>
        <location evidence="1 7">Cell membrane</location>
        <topology evidence="1 7">Multi-pass membrane protein</topology>
    </subcellularLocation>
</comment>
<dbReference type="PROSITE" id="PS50928">
    <property type="entry name" value="ABC_TM1"/>
    <property type="match status" value="1"/>
</dbReference>
<keyword evidence="2 7" id="KW-0813">Transport</keyword>
<dbReference type="PANTHER" id="PTHR43744">
    <property type="entry name" value="ABC TRANSPORTER PERMEASE PROTEIN MG189-RELATED-RELATED"/>
    <property type="match status" value="1"/>
</dbReference>
<name>A0A852TDK8_9BACI</name>
<feature type="transmembrane region" description="Helical" evidence="7">
    <location>
        <begin position="102"/>
        <end position="126"/>
    </location>
</feature>
<feature type="transmembrane region" description="Helical" evidence="7">
    <location>
        <begin position="138"/>
        <end position="156"/>
    </location>
</feature>
<dbReference type="EMBL" id="JACCBX010000005">
    <property type="protein sequence ID" value="NYE05866.1"/>
    <property type="molecule type" value="Genomic_DNA"/>
</dbReference>
<keyword evidence="6 7" id="KW-0472">Membrane</keyword>
<dbReference type="GO" id="GO:0005886">
    <property type="term" value="C:plasma membrane"/>
    <property type="evidence" value="ECO:0007669"/>
    <property type="project" value="UniProtKB-SubCell"/>
</dbReference>
<evidence type="ECO:0000256" key="2">
    <source>
        <dbReference type="ARBA" id="ARBA00022448"/>
    </source>
</evidence>
<dbReference type="Gene3D" id="1.10.3720.10">
    <property type="entry name" value="MetI-like"/>
    <property type="match status" value="1"/>
</dbReference>
<dbReference type="InterPro" id="IPR035906">
    <property type="entry name" value="MetI-like_sf"/>
</dbReference>
<keyword evidence="4 7" id="KW-0812">Transmembrane</keyword>
<comment type="caution">
    <text evidence="9">The sequence shown here is derived from an EMBL/GenBank/DDBJ whole genome shotgun (WGS) entry which is preliminary data.</text>
</comment>
<dbReference type="SUPFAM" id="SSF161098">
    <property type="entry name" value="MetI-like"/>
    <property type="match status" value="1"/>
</dbReference>
<dbReference type="PANTHER" id="PTHR43744:SF12">
    <property type="entry name" value="ABC TRANSPORTER PERMEASE PROTEIN MG189-RELATED"/>
    <property type="match status" value="1"/>
</dbReference>
<keyword evidence="5 7" id="KW-1133">Transmembrane helix</keyword>
<evidence type="ECO:0000256" key="5">
    <source>
        <dbReference type="ARBA" id="ARBA00022989"/>
    </source>
</evidence>
<dbReference type="Pfam" id="PF00528">
    <property type="entry name" value="BPD_transp_1"/>
    <property type="match status" value="1"/>
</dbReference>
<feature type="transmembrane region" description="Helical" evidence="7">
    <location>
        <begin position="67"/>
        <end position="90"/>
    </location>
</feature>
<evidence type="ECO:0000313" key="9">
    <source>
        <dbReference type="EMBL" id="NYE05866.1"/>
    </source>
</evidence>
<accession>A0A852TDK8</accession>
<evidence type="ECO:0000259" key="8">
    <source>
        <dbReference type="PROSITE" id="PS50928"/>
    </source>
</evidence>
<dbReference type="InterPro" id="IPR000515">
    <property type="entry name" value="MetI-like"/>
</dbReference>
<dbReference type="GO" id="GO:0055085">
    <property type="term" value="P:transmembrane transport"/>
    <property type="evidence" value="ECO:0007669"/>
    <property type="project" value="InterPro"/>
</dbReference>
<dbReference type="AlphaFoldDB" id="A0A852TDK8"/>
<feature type="domain" description="ABC transmembrane type-1" evidence="8">
    <location>
        <begin position="67"/>
        <end position="257"/>
    </location>
</feature>
<reference evidence="10" key="2">
    <citation type="submission" date="2020-08" db="EMBL/GenBank/DDBJ databases">
        <title>The Agave Microbiome: Exploring the role of microbial communities in plant adaptations to desert environments.</title>
        <authorList>
            <person name="Partida-Martinez L.P."/>
        </authorList>
    </citation>
    <scope>NUCLEOTIDE SEQUENCE [LARGE SCALE GENOMIC DNA]</scope>
    <source>
        <strain evidence="10">AT2.8</strain>
    </source>
</reference>
<organism evidence="9 10">
    <name type="scientific">Neobacillus niacini</name>
    <dbReference type="NCBI Taxonomy" id="86668"/>
    <lineage>
        <taxon>Bacteria</taxon>
        <taxon>Bacillati</taxon>
        <taxon>Bacillota</taxon>
        <taxon>Bacilli</taxon>
        <taxon>Bacillales</taxon>
        <taxon>Bacillaceae</taxon>
        <taxon>Neobacillus</taxon>
    </lineage>
</organism>
<feature type="transmembrane region" description="Helical" evidence="7">
    <location>
        <begin position="236"/>
        <end position="257"/>
    </location>
</feature>
<feature type="transmembrane region" description="Helical" evidence="7">
    <location>
        <begin position="7"/>
        <end position="27"/>
    </location>
</feature>
<evidence type="ECO:0000256" key="6">
    <source>
        <dbReference type="ARBA" id="ARBA00023136"/>
    </source>
</evidence>
<reference evidence="10" key="1">
    <citation type="submission" date="2020-07" db="EMBL/GenBank/DDBJ databases">
        <authorList>
            <person name="Partida-Martinez L."/>
            <person name="Huntemann M."/>
            <person name="Clum A."/>
            <person name="Wang J."/>
            <person name="Palaniappan K."/>
            <person name="Ritter S."/>
            <person name="Chen I.-M."/>
            <person name="Stamatis D."/>
            <person name="Reddy T."/>
            <person name="O'Malley R."/>
            <person name="Daum C."/>
            <person name="Shapiro N."/>
            <person name="Ivanova N."/>
            <person name="Kyrpides N."/>
            <person name="Woyke T."/>
        </authorList>
    </citation>
    <scope>NUCLEOTIDE SEQUENCE [LARGE SCALE GENOMIC DNA]</scope>
    <source>
        <strain evidence="10">AT2.8</strain>
    </source>
</reference>
<evidence type="ECO:0000256" key="3">
    <source>
        <dbReference type="ARBA" id="ARBA00022475"/>
    </source>
</evidence>
<sequence>MKNNKSILTILLWSTGIIFLLPIYWLVISSFKSDAEITQFPPTYWPKEFVWSNYPQIWDLLNFGQTMINSIIVSITTTVLIVVFSTMAGYAFSKKQFLGKNILFVALIGTMTVPPTVLLLPLYFIISKMGMYDSLTGLILPFSVTVFGIFFTKQYIDDVPTELLEAARIDGCGELRIFFQMVVPLIKPAITTLAIIMFVQNWNSFTMPLVLLQSEDKFTIPLRLAMLAQQNVAVPWSHILAANVISLLPVVILFLSLQRQFISGIMSGSVKG</sequence>
<evidence type="ECO:0000256" key="1">
    <source>
        <dbReference type="ARBA" id="ARBA00004651"/>
    </source>
</evidence>
<comment type="similarity">
    <text evidence="7">Belongs to the binding-protein-dependent transport system permease family.</text>
</comment>
<evidence type="ECO:0000313" key="10">
    <source>
        <dbReference type="Proteomes" id="UP000548423"/>
    </source>
</evidence>
<proteinExistence type="inferred from homology"/>
<protein>
    <submittedName>
        <fullName evidence="9">ABC-type glycerol-3-phosphate transport system permease component</fullName>
    </submittedName>
</protein>
<evidence type="ECO:0000256" key="7">
    <source>
        <dbReference type="RuleBase" id="RU363032"/>
    </source>
</evidence>
<dbReference type="CDD" id="cd06261">
    <property type="entry name" value="TM_PBP2"/>
    <property type="match status" value="1"/>
</dbReference>
<keyword evidence="3" id="KW-1003">Cell membrane</keyword>
<dbReference type="Proteomes" id="UP000548423">
    <property type="component" value="Unassembled WGS sequence"/>
</dbReference>
<feature type="transmembrane region" description="Helical" evidence="7">
    <location>
        <begin position="177"/>
        <end position="199"/>
    </location>
</feature>
<gene>
    <name evidence="9" type="ORF">F4694_002641</name>
</gene>
<evidence type="ECO:0000256" key="4">
    <source>
        <dbReference type="ARBA" id="ARBA00022692"/>
    </source>
</evidence>